<keyword evidence="6 11" id="KW-0812">Transmembrane</keyword>
<dbReference type="CDD" id="cd06225">
    <property type="entry name" value="HAMP"/>
    <property type="match status" value="1"/>
</dbReference>
<dbReference type="Pfam" id="PF00512">
    <property type="entry name" value="HisKA"/>
    <property type="match status" value="1"/>
</dbReference>
<reference evidence="15" key="1">
    <citation type="journal article" date="2019" name="Int. J. Syst. Evol. Microbiol.">
        <title>The Global Catalogue of Microorganisms (GCM) 10K type strain sequencing project: providing services to taxonomists for standard genome sequencing and annotation.</title>
        <authorList>
            <consortium name="The Broad Institute Genomics Platform"/>
            <consortium name="The Broad Institute Genome Sequencing Center for Infectious Disease"/>
            <person name="Wu L."/>
            <person name="Ma J."/>
        </authorList>
    </citation>
    <scope>NUCLEOTIDE SEQUENCE [LARGE SCALE GENOMIC DNA]</scope>
    <source>
        <strain evidence="15">JCM 19635</strain>
    </source>
</reference>
<dbReference type="InterPro" id="IPR004358">
    <property type="entry name" value="Sig_transdc_His_kin-like_C"/>
</dbReference>
<evidence type="ECO:0000256" key="9">
    <source>
        <dbReference type="ARBA" id="ARBA00023012"/>
    </source>
</evidence>
<dbReference type="InterPro" id="IPR005467">
    <property type="entry name" value="His_kinase_dom"/>
</dbReference>
<sequence>MLIRNKLILRFTLLVLVIQLALSGFIYYFYATTREQRFADRLAGKAVMTARLLLRRPLTPGSVRPFRRQDLVTIPDERVSIYGPGDRLLYTSADSLSQQHNAAQLPRVHATGPVRFRDGALEAVGLYQEFDGQPYRLFAAGRDNYGFRQLNKLRLILLVGNIGGLVLIVLAGWYFAGQSLRPIARVVQQVENITASRLGARVDEGNGTDEIAQLAITFNQMLSRVEQAFEMQKSFLSHASHELRTPLATMLGTLETSLSYDRDLAEARRSQTSAVEELKKVIELTNGLLALAKTDEASFRREPVPLDECLTRALQAVAGTYPAHSLRLAYGAVPEELEDLFVVAGNAHLLTTALLNLLDNACKYSGGAVQVVLGYETPEQLQLTVTDAGIGIAADELLRVFEPLFRASNGRSRPGYGIGLALTRKIVQLHGGSIALDSVVGAGTTATVTLPAGPA</sequence>
<keyword evidence="9" id="KW-0902">Two-component regulatory system</keyword>
<dbReference type="EMBL" id="JBHTEK010000006">
    <property type="protein sequence ID" value="MFC7671219.1"/>
    <property type="molecule type" value="Genomic_DNA"/>
</dbReference>
<evidence type="ECO:0000256" key="8">
    <source>
        <dbReference type="ARBA" id="ARBA00022989"/>
    </source>
</evidence>
<proteinExistence type="predicted"/>
<keyword evidence="7" id="KW-0418">Kinase</keyword>
<dbReference type="PANTHER" id="PTHR45436:SF15">
    <property type="entry name" value="SENSOR HISTIDINE KINASE CUSS"/>
    <property type="match status" value="1"/>
</dbReference>
<dbReference type="Gene3D" id="6.10.340.10">
    <property type="match status" value="1"/>
</dbReference>
<keyword evidence="8 11" id="KW-1133">Transmembrane helix</keyword>
<evidence type="ECO:0000259" key="12">
    <source>
        <dbReference type="PROSITE" id="PS50109"/>
    </source>
</evidence>
<keyword evidence="14" id="KW-0547">Nucleotide-binding</keyword>
<dbReference type="SUPFAM" id="SSF47384">
    <property type="entry name" value="Homodimeric domain of signal transducing histidine kinase"/>
    <property type="match status" value="1"/>
</dbReference>
<keyword evidence="5" id="KW-0808">Transferase</keyword>
<evidence type="ECO:0000256" key="5">
    <source>
        <dbReference type="ARBA" id="ARBA00022679"/>
    </source>
</evidence>
<evidence type="ECO:0000256" key="3">
    <source>
        <dbReference type="ARBA" id="ARBA00012438"/>
    </source>
</evidence>
<dbReference type="PANTHER" id="PTHR45436">
    <property type="entry name" value="SENSOR HISTIDINE KINASE YKOH"/>
    <property type="match status" value="1"/>
</dbReference>
<dbReference type="Gene3D" id="3.30.565.10">
    <property type="entry name" value="Histidine kinase-like ATPase, C-terminal domain"/>
    <property type="match status" value="1"/>
</dbReference>
<dbReference type="PRINTS" id="PR00344">
    <property type="entry name" value="BCTRLSENSOR"/>
</dbReference>
<dbReference type="SMART" id="SM00387">
    <property type="entry name" value="HATPase_c"/>
    <property type="match status" value="1"/>
</dbReference>
<dbReference type="Proteomes" id="UP001596513">
    <property type="component" value="Unassembled WGS sequence"/>
</dbReference>
<keyword evidence="14" id="KW-0067">ATP-binding</keyword>
<dbReference type="SMART" id="SM00388">
    <property type="entry name" value="HisKA"/>
    <property type="match status" value="1"/>
</dbReference>
<feature type="domain" description="Histidine kinase" evidence="12">
    <location>
        <begin position="238"/>
        <end position="454"/>
    </location>
</feature>
<dbReference type="SUPFAM" id="SSF158472">
    <property type="entry name" value="HAMP domain-like"/>
    <property type="match status" value="1"/>
</dbReference>
<dbReference type="Pfam" id="PF00672">
    <property type="entry name" value="HAMP"/>
    <property type="match status" value="1"/>
</dbReference>
<dbReference type="InterPro" id="IPR050428">
    <property type="entry name" value="TCS_sensor_his_kinase"/>
</dbReference>
<evidence type="ECO:0000256" key="7">
    <source>
        <dbReference type="ARBA" id="ARBA00022777"/>
    </source>
</evidence>
<dbReference type="InterPro" id="IPR003594">
    <property type="entry name" value="HATPase_dom"/>
</dbReference>
<feature type="transmembrane region" description="Helical" evidence="11">
    <location>
        <begin position="155"/>
        <end position="176"/>
    </location>
</feature>
<evidence type="ECO:0000256" key="4">
    <source>
        <dbReference type="ARBA" id="ARBA00022553"/>
    </source>
</evidence>
<dbReference type="PROSITE" id="PS50885">
    <property type="entry name" value="HAMP"/>
    <property type="match status" value="1"/>
</dbReference>
<comment type="catalytic activity">
    <reaction evidence="1">
        <text>ATP + protein L-histidine = ADP + protein N-phospho-L-histidine.</text>
        <dbReference type="EC" id="2.7.13.3"/>
    </reaction>
</comment>
<gene>
    <name evidence="14" type="ORF">ACFQT0_30335</name>
</gene>
<organism evidence="14 15">
    <name type="scientific">Hymenobacter humi</name>
    <dbReference type="NCBI Taxonomy" id="1411620"/>
    <lineage>
        <taxon>Bacteria</taxon>
        <taxon>Pseudomonadati</taxon>
        <taxon>Bacteroidota</taxon>
        <taxon>Cytophagia</taxon>
        <taxon>Cytophagales</taxon>
        <taxon>Hymenobacteraceae</taxon>
        <taxon>Hymenobacter</taxon>
    </lineage>
</organism>
<evidence type="ECO:0000313" key="14">
    <source>
        <dbReference type="EMBL" id="MFC7671219.1"/>
    </source>
</evidence>
<dbReference type="SMART" id="SM00304">
    <property type="entry name" value="HAMP"/>
    <property type="match status" value="1"/>
</dbReference>
<name>A0ABW2UG99_9BACT</name>
<evidence type="ECO:0000313" key="15">
    <source>
        <dbReference type="Proteomes" id="UP001596513"/>
    </source>
</evidence>
<dbReference type="InterPro" id="IPR003660">
    <property type="entry name" value="HAMP_dom"/>
</dbReference>
<dbReference type="SUPFAM" id="SSF55874">
    <property type="entry name" value="ATPase domain of HSP90 chaperone/DNA topoisomerase II/histidine kinase"/>
    <property type="match status" value="1"/>
</dbReference>
<dbReference type="Gene3D" id="1.10.287.130">
    <property type="match status" value="1"/>
</dbReference>
<dbReference type="EC" id="2.7.13.3" evidence="3"/>
<evidence type="ECO:0000256" key="2">
    <source>
        <dbReference type="ARBA" id="ARBA00004141"/>
    </source>
</evidence>
<keyword evidence="15" id="KW-1185">Reference proteome</keyword>
<evidence type="ECO:0000256" key="1">
    <source>
        <dbReference type="ARBA" id="ARBA00000085"/>
    </source>
</evidence>
<comment type="caution">
    <text evidence="14">The sequence shown here is derived from an EMBL/GenBank/DDBJ whole genome shotgun (WGS) entry which is preliminary data.</text>
</comment>
<protein>
    <recommendedName>
        <fullName evidence="3">histidine kinase</fullName>
        <ecNumber evidence="3">2.7.13.3</ecNumber>
    </recommendedName>
</protein>
<feature type="domain" description="HAMP" evidence="13">
    <location>
        <begin position="177"/>
        <end position="230"/>
    </location>
</feature>
<keyword evidence="10 11" id="KW-0472">Membrane</keyword>
<comment type="subcellular location">
    <subcellularLocation>
        <location evidence="2">Membrane</location>
        <topology evidence="2">Multi-pass membrane protein</topology>
    </subcellularLocation>
</comment>
<evidence type="ECO:0000256" key="10">
    <source>
        <dbReference type="ARBA" id="ARBA00023136"/>
    </source>
</evidence>
<dbReference type="GO" id="GO:0005524">
    <property type="term" value="F:ATP binding"/>
    <property type="evidence" value="ECO:0007669"/>
    <property type="project" value="UniProtKB-KW"/>
</dbReference>
<evidence type="ECO:0000256" key="11">
    <source>
        <dbReference type="SAM" id="Phobius"/>
    </source>
</evidence>
<dbReference type="CDD" id="cd00082">
    <property type="entry name" value="HisKA"/>
    <property type="match status" value="1"/>
</dbReference>
<evidence type="ECO:0000259" key="13">
    <source>
        <dbReference type="PROSITE" id="PS50885"/>
    </source>
</evidence>
<dbReference type="PROSITE" id="PS50109">
    <property type="entry name" value="HIS_KIN"/>
    <property type="match status" value="1"/>
</dbReference>
<dbReference type="RefSeq" id="WP_380207212.1">
    <property type="nucleotide sequence ID" value="NZ_JBHTEK010000006.1"/>
</dbReference>
<dbReference type="InterPro" id="IPR003661">
    <property type="entry name" value="HisK_dim/P_dom"/>
</dbReference>
<keyword evidence="4" id="KW-0597">Phosphoprotein</keyword>
<dbReference type="InterPro" id="IPR036097">
    <property type="entry name" value="HisK_dim/P_sf"/>
</dbReference>
<dbReference type="Pfam" id="PF02518">
    <property type="entry name" value="HATPase_c"/>
    <property type="match status" value="1"/>
</dbReference>
<feature type="transmembrane region" description="Helical" evidence="11">
    <location>
        <begin position="7"/>
        <end position="30"/>
    </location>
</feature>
<evidence type="ECO:0000256" key="6">
    <source>
        <dbReference type="ARBA" id="ARBA00022692"/>
    </source>
</evidence>
<dbReference type="InterPro" id="IPR036890">
    <property type="entry name" value="HATPase_C_sf"/>
</dbReference>
<accession>A0ABW2UG99</accession>